<feature type="domain" description="CzcB-like alpha-helical hairpin" evidence="5">
    <location>
        <begin position="241"/>
        <end position="299"/>
    </location>
</feature>
<evidence type="ECO:0000259" key="6">
    <source>
        <dbReference type="Pfam" id="PF25954"/>
    </source>
</evidence>
<evidence type="ECO:0000256" key="4">
    <source>
        <dbReference type="SAM" id="SignalP"/>
    </source>
</evidence>
<dbReference type="Pfam" id="PF25975">
    <property type="entry name" value="CzcB_C"/>
    <property type="match status" value="1"/>
</dbReference>
<keyword evidence="11" id="KW-1185">Reference proteome</keyword>
<dbReference type="GO" id="GO:0060003">
    <property type="term" value="P:copper ion export"/>
    <property type="evidence" value="ECO:0007669"/>
    <property type="project" value="TreeGrafter"/>
</dbReference>
<gene>
    <name evidence="10" type="ORF">CR159_20880</name>
</gene>
<keyword evidence="4" id="KW-0732">Signal</keyword>
<feature type="signal peptide" evidence="4">
    <location>
        <begin position="1"/>
        <end position="34"/>
    </location>
</feature>
<dbReference type="GO" id="GO:0022857">
    <property type="term" value="F:transmembrane transporter activity"/>
    <property type="evidence" value="ECO:0007669"/>
    <property type="project" value="InterPro"/>
</dbReference>
<evidence type="ECO:0000313" key="10">
    <source>
        <dbReference type="EMBL" id="PLC47926.1"/>
    </source>
</evidence>
<protein>
    <submittedName>
        <fullName evidence="10">Efflux transporter periplasmic adaptor subunit</fullName>
    </submittedName>
</protein>
<dbReference type="Gene3D" id="2.40.30.170">
    <property type="match status" value="1"/>
</dbReference>
<dbReference type="SUPFAM" id="SSF111369">
    <property type="entry name" value="HlyD-like secretion proteins"/>
    <property type="match status" value="1"/>
</dbReference>
<dbReference type="NCBIfam" id="TIGR01730">
    <property type="entry name" value="RND_mfp"/>
    <property type="match status" value="1"/>
</dbReference>
<dbReference type="Pfam" id="PF25971">
    <property type="entry name" value="CzcB_N"/>
    <property type="match status" value="1"/>
</dbReference>
<dbReference type="Gene3D" id="1.10.287.470">
    <property type="entry name" value="Helix hairpin bin"/>
    <property type="match status" value="1"/>
</dbReference>
<reference evidence="10 11" key="1">
    <citation type="submission" date="2017-10" db="EMBL/GenBank/DDBJ databases">
        <title>Two draft genome sequences of Pusillimonas sp. strains isolated from a nitrate- and radionuclide-contaminated groundwater in Russia.</title>
        <authorList>
            <person name="Grouzdev D.S."/>
            <person name="Tourova T.P."/>
            <person name="Goeva M.A."/>
            <person name="Babich T.L."/>
            <person name="Sokolova D.S."/>
            <person name="Abdullin R."/>
            <person name="Poltaraus A.B."/>
            <person name="Toshchakov S.V."/>
            <person name="Nazina T.N."/>
        </authorList>
    </citation>
    <scope>NUCLEOTIDE SEQUENCE [LARGE SCALE GENOMIC DNA]</scope>
    <source>
        <strain evidence="10 11">JR1/69-3-13</strain>
    </source>
</reference>
<dbReference type="InterPro" id="IPR058649">
    <property type="entry name" value="CzcB_C"/>
</dbReference>
<feature type="domain" description="CzcB N-terminal" evidence="7">
    <location>
        <begin position="60"/>
        <end position="145"/>
    </location>
</feature>
<dbReference type="Gene3D" id="2.40.50.100">
    <property type="match status" value="1"/>
</dbReference>
<evidence type="ECO:0000259" key="9">
    <source>
        <dbReference type="Pfam" id="PF25975"/>
    </source>
</evidence>
<dbReference type="InterPro" id="IPR058792">
    <property type="entry name" value="Beta-barrel_RND_2"/>
</dbReference>
<keyword evidence="2" id="KW-0813">Transport</keyword>
<dbReference type="AlphaFoldDB" id="A0A2N4TYS8"/>
<dbReference type="InterPro" id="IPR058646">
    <property type="entry name" value="CzcB_N"/>
</dbReference>
<dbReference type="FunFam" id="2.40.30.170:FF:000010">
    <property type="entry name" value="Efflux RND transporter periplasmic adaptor subunit"/>
    <property type="match status" value="1"/>
</dbReference>
<dbReference type="PANTHER" id="PTHR30097:SF4">
    <property type="entry name" value="SLR6042 PROTEIN"/>
    <property type="match status" value="1"/>
</dbReference>
<dbReference type="Pfam" id="PF25954">
    <property type="entry name" value="Beta-barrel_RND_2"/>
    <property type="match status" value="1"/>
</dbReference>
<dbReference type="GO" id="GO:0030288">
    <property type="term" value="C:outer membrane-bounded periplasmic space"/>
    <property type="evidence" value="ECO:0007669"/>
    <property type="project" value="TreeGrafter"/>
</dbReference>
<evidence type="ECO:0000313" key="11">
    <source>
        <dbReference type="Proteomes" id="UP000234190"/>
    </source>
</evidence>
<dbReference type="GO" id="GO:0015679">
    <property type="term" value="P:plasma membrane copper ion transport"/>
    <property type="evidence" value="ECO:0007669"/>
    <property type="project" value="TreeGrafter"/>
</dbReference>
<proteinExistence type="inferred from homology"/>
<sequence>MNNLKHQLTVCSLRLALGLALVATSPFLAVTAYAAEENHESHSEAETSNEDSHEQGPNGGEVTQTNGFALELLLAEEGGEPRLRIWSASSGAGIPIDSVTARGQLTRPNGTVQSITFSRSKGYLQSEQIIEEPHFFSVNVEVSVGVGAEKKTAVALLQRQEGKIALSDEQIAANSLVIETAGPATLQQTLPFPGEIKFNEDRTAHVVPRLSGIVESVSAVLGEQVKTGQVLATISSAALADMRSELLASQKRYALASTVYKRERKLWQEKVSAEQDYLQARATLSESEIALQNIKQKLTTVGASPSSPQLSRLELRAPFDGVIIEKHISLGESVREDVNVFTLSDLRTVWVEFQIAAKDLESVQIGKKAEVSSTALSSKVRGTVSYVGALIGQQTRTATARITLDNPNMAWRPGLFVTVSVAVSENDSGVTVAADAIQTIEGQPVVFIVVPGGFLAQPVKLGTVNNDRAEIAEGLSPGIKYVAANSFILKSELGKASAEHAH</sequence>
<dbReference type="Pfam" id="PF25973">
    <property type="entry name" value="BSH_CzcB"/>
    <property type="match status" value="1"/>
</dbReference>
<dbReference type="PANTHER" id="PTHR30097">
    <property type="entry name" value="CATION EFFLUX SYSTEM PROTEIN CUSB"/>
    <property type="match status" value="1"/>
</dbReference>
<feature type="chain" id="PRO_5014943812" evidence="4">
    <location>
        <begin position="35"/>
        <end position="502"/>
    </location>
</feature>
<dbReference type="Proteomes" id="UP000234190">
    <property type="component" value="Unassembled WGS sequence"/>
</dbReference>
<dbReference type="InterPro" id="IPR058647">
    <property type="entry name" value="BSH_CzcB-like"/>
</dbReference>
<dbReference type="GO" id="GO:0046914">
    <property type="term" value="F:transition metal ion binding"/>
    <property type="evidence" value="ECO:0007669"/>
    <property type="project" value="TreeGrafter"/>
</dbReference>
<evidence type="ECO:0000256" key="1">
    <source>
        <dbReference type="ARBA" id="ARBA00009477"/>
    </source>
</evidence>
<accession>A0A2N4TYS8</accession>
<dbReference type="GO" id="GO:0016020">
    <property type="term" value="C:membrane"/>
    <property type="evidence" value="ECO:0007669"/>
    <property type="project" value="InterPro"/>
</dbReference>
<comment type="similarity">
    <text evidence="1">Belongs to the membrane fusion protein (MFP) (TC 8.A.1) family.</text>
</comment>
<evidence type="ECO:0000259" key="8">
    <source>
        <dbReference type="Pfam" id="PF25973"/>
    </source>
</evidence>
<evidence type="ECO:0000259" key="7">
    <source>
        <dbReference type="Pfam" id="PF25971"/>
    </source>
</evidence>
<organism evidence="10 11">
    <name type="scientific">Pollutimonas subterranea</name>
    <dbReference type="NCBI Taxonomy" id="2045210"/>
    <lineage>
        <taxon>Bacteria</taxon>
        <taxon>Pseudomonadati</taxon>
        <taxon>Pseudomonadota</taxon>
        <taxon>Betaproteobacteria</taxon>
        <taxon>Burkholderiales</taxon>
        <taxon>Alcaligenaceae</taxon>
        <taxon>Pollutimonas</taxon>
    </lineage>
</organism>
<dbReference type="RefSeq" id="WP_102075877.1">
    <property type="nucleotide sequence ID" value="NZ_PDNW01000038.1"/>
</dbReference>
<dbReference type="Gene3D" id="2.40.420.20">
    <property type="match status" value="1"/>
</dbReference>
<dbReference type="OrthoDB" id="9768185at2"/>
<feature type="region of interest" description="Disordered" evidence="3">
    <location>
        <begin position="38"/>
        <end position="62"/>
    </location>
</feature>
<evidence type="ECO:0000259" key="5">
    <source>
        <dbReference type="Pfam" id="PF25893"/>
    </source>
</evidence>
<feature type="domain" description="CusB-like beta-barrel" evidence="6">
    <location>
        <begin position="348"/>
        <end position="422"/>
    </location>
</feature>
<dbReference type="InterPro" id="IPR058648">
    <property type="entry name" value="HH_CzcB-like"/>
</dbReference>
<evidence type="ECO:0000256" key="2">
    <source>
        <dbReference type="ARBA" id="ARBA00022448"/>
    </source>
</evidence>
<dbReference type="InterPro" id="IPR051909">
    <property type="entry name" value="MFP_Cation_Efflux"/>
</dbReference>
<comment type="caution">
    <text evidence="10">The sequence shown here is derived from an EMBL/GenBank/DDBJ whole genome shotgun (WGS) entry which is preliminary data.</text>
</comment>
<feature type="domain" description="CzcB-like barrel-sandwich hybrid" evidence="8">
    <location>
        <begin position="202"/>
        <end position="345"/>
    </location>
</feature>
<feature type="compositionally biased region" description="Basic and acidic residues" evidence="3">
    <location>
        <begin position="38"/>
        <end position="54"/>
    </location>
</feature>
<feature type="domain" description="CzcB-like C-terminal circularly permuted SH3-like" evidence="9">
    <location>
        <begin position="430"/>
        <end position="490"/>
    </location>
</feature>
<dbReference type="EMBL" id="PDNW01000038">
    <property type="protein sequence ID" value="PLC47926.1"/>
    <property type="molecule type" value="Genomic_DNA"/>
</dbReference>
<dbReference type="Pfam" id="PF25893">
    <property type="entry name" value="HH_CzcB"/>
    <property type="match status" value="1"/>
</dbReference>
<evidence type="ECO:0000256" key="3">
    <source>
        <dbReference type="SAM" id="MobiDB-lite"/>
    </source>
</evidence>
<name>A0A2N4TYS8_9BURK</name>
<dbReference type="InterPro" id="IPR006143">
    <property type="entry name" value="RND_pump_MFP"/>
</dbReference>